<dbReference type="AlphaFoldDB" id="A0AAV4PNX4"/>
<dbReference type="Proteomes" id="UP001054837">
    <property type="component" value="Unassembled WGS sequence"/>
</dbReference>
<organism evidence="1 2">
    <name type="scientific">Caerostris darwini</name>
    <dbReference type="NCBI Taxonomy" id="1538125"/>
    <lineage>
        <taxon>Eukaryota</taxon>
        <taxon>Metazoa</taxon>
        <taxon>Ecdysozoa</taxon>
        <taxon>Arthropoda</taxon>
        <taxon>Chelicerata</taxon>
        <taxon>Arachnida</taxon>
        <taxon>Araneae</taxon>
        <taxon>Araneomorphae</taxon>
        <taxon>Entelegynae</taxon>
        <taxon>Araneoidea</taxon>
        <taxon>Araneidae</taxon>
        <taxon>Caerostris</taxon>
    </lineage>
</organism>
<gene>
    <name evidence="1" type="ORF">CDAR_447671</name>
</gene>
<dbReference type="EMBL" id="BPLQ01003280">
    <property type="protein sequence ID" value="GIX99287.1"/>
    <property type="molecule type" value="Genomic_DNA"/>
</dbReference>
<accession>A0AAV4PNX4</accession>
<proteinExistence type="predicted"/>
<keyword evidence="2" id="KW-1185">Reference proteome</keyword>
<protein>
    <submittedName>
        <fullName evidence="1">Uncharacterized protein</fullName>
    </submittedName>
</protein>
<reference evidence="1 2" key="1">
    <citation type="submission" date="2021-06" db="EMBL/GenBank/DDBJ databases">
        <title>Caerostris darwini draft genome.</title>
        <authorList>
            <person name="Kono N."/>
            <person name="Arakawa K."/>
        </authorList>
    </citation>
    <scope>NUCLEOTIDE SEQUENCE [LARGE SCALE GENOMIC DNA]</scope>
</reference>
<evidence type="ECO:0000313" key="1">
    <source>
        <dbReference type="EMBL" id="GIX99287.1"/>
    </source>
</evidence>
<evidence type="ECO:0000313" key="2">
    <source>
        <dbReference type="Proteomes" id="UP001054837"/>
    </source>
</evidence>
<comment type="caution">
    <text evidence="1">The sequence shown here is derived from an EMBL/GenBank/DDBJ whole genome shotgun (WGS) entry which is preliminary data.</text>
</comment>
<name>A0AAV4PNX4_9ARAC</name>
<sequence>MRVLILKSPNDNMGHDKVPFLRSKCPLSDFTTSPAMEQVHPSSIYERARPVLFRREEEGREKNVSGLDLKPRNLVRESIFHSSGVTLFSSENRFLMNCSCYKEDSQESQWPQQFGPLQKERTYCPYSSTFAYSSGVPFPFASRMVKILLPYI</sequence>